<feature type="domain" description="Endonuclease/exonuclease/phosphatase" evidence="7">
    <location>
        <begin position="19"/>
        <end position="295"/>
    </location>
</feature>
<keyword evidence="2" id="KW-0812">Transmembrane</keyword>
<evidence type="ECO:0000259" key="7">
    <source>
        <dbReference type="Pfam" id="PF03372"/>
    </source>
</evidence>
<comment type="subcellular location">
    <subcellularLocation>
        <location evidence="1">Membrane</location>
        <topology evidence="1">Multi-pass membrane protein</topology>
    </subcellularLocation>
</comment>
<keyword evidence="3" id="KW-1133">Transmembrane helix</keyword>
<dbReference type="GO" id="GO:0005783">
    <property type="term" value="C:endoplasmic reticulum"/>
    <property type="evidence" value="ECO:0007669"/>
    <property type="project" value="TreeGrafter"/>
</dbReference>
<dbReference type="InterPro" id="IPR036691">
    <property type="entry name" value="Endo/exonu/phosph_ase_sf"/>
</dbReference>
<organism evidence="8 9">
    <name type="scientific">Malassezia obtusa</name>
    <dbReference type="NCBI Taxonomy" id="76774"/>
    <lineage>
        <taxon>Eukaryota</taxon>
        <taxon>Fungi</taxon>
        <taxon>Dikarya</taxon>
        <taxon>Basidiomycota</taxon>
        <taxon>Ustilaginomycotina</taxon>
        <taxon>Malasseziomycetes</taxon>
        <taxon>Malasseziales</taxon>
        <taxon>Malasseziaceae</taxon>
        <taxon>Malassezia</taxon>
    </lineage>
</organism>
<dbReference type="Gene3D" id="3.60.10.10">
    <property type="entry name" value="Endonuclease/exonuclease/phosphatase"/>
    <property type="match status" value="1"/>
</dbReference>
<evidence type="ECO:0000256" key="2">
    <source>
        <dbReference type="ARBA" id="ARBA00022692"/>
    </source>
</evidence>
<dbReference type="AlphaFoldDB" id="A0AAF0DZL1"/>
<name>A0AAF0DZL1_9BASI</name>
<evidence type="ECO:0000256" key="1">
    <source>
        <dbReference type="ARBA" id="ARBA00004141"/>
    </source>
</evidence>
<dbReference type="InterPro" id="IPR029052">
    <property type="entry name" value="Metallo-depent_PP-like"/>
</dbReference>
<dbReference type="Pfam" id="PF00149">
    <property type="entry name" value="Metallophos"/>
    <property type="match status" value="1"/>
</dbReference>
<dbReference type="Proteomes" id="UP001214603">
    <property type="component" value="Chromosome 2"/>
</dbReference>
<dbReference type="GO" id="GO:0016020">
    <property type="term" value="C:membrane"/>
    <property type="evidence" value="ECO:0007669"/>
    <property type="project" value="UniProtKB-SubCell"/>
</dbReference>
<dbReference type="InterPro" id="IPR033308">
    <property type="entry name" value="PGAP5/Cdc1/Ted1"/>
</dbReference>
<feature type="region of interest" description="Disordered" evidence="5">
    <location>
        <begin position="135"/>
        <end position="156"/>
    </location>
</feature>
<evidence type="ECO:0000256" key="5">
    <source>
        <dbReference type="SAM" id="MobiDB-lite"/>
    </source>
</evidence>
<dbReference type="EMBL" id="CP119935">
    <property type="protein sequence ID" value="WFD02546.1"/>
    <property type="molecule type" value="Genomic_DNA"/>
</dbReference>
<evidence type="ECO:0000313" key="9">
    <source>
        <dbReference type="Proteomes" id="UP001214603"/>
    </source>
</evidence>
<protein>
    <submittedName>
        <fullName evidence="8">Uncharacterized protein</fullName>
    </submittedName>
</protein>
<feature type="region of interest" description="Disordered" evidence="5">
    <location>
        <begin position="365"/>
        <end position="386"/>
    </location>
</feature>
<reference evidence="8" key="1">
    <citation type="submission" date="2023-03" db="EMBL/GenBank/DDBJ databases">
        <title>Mating type loci evolution in Malassezia.</title>
        <authorList>
            <person name="Coelho M.A."/>
        </authorList>
    </citation>
    <scope>NUCLEOTIDE SEQUENCE</scope>
    <source>
        <strain evidence="8">CBS 7876</strain>
    </source>
</reference>
<keyword evidence="9" id="KW-1185">Reference proteome</keyword>
<accession>A0AAF0DZL1</accession>
<dbReference type="InterPro" id="IPR005135">
    <property type="entry name" value="Endo/exonuclease/phosphatase"/>
</dbReference>
<feature type="domain" description="Calcineurin-like phosphoesterase" evidence="6">
    <location>
        <begin position="498"/>
        <end position="638"/>
    </location>
</feature>
<dbReference type="SUPFAM" id="SSF56219">
    <property type="entry name" value="DNase I-like"/>
    <property type="match status" value="1"/>
</dbReference>
<dbReference type="InterPro" id="IPR004843">
    <property type="entry name" value="Calcineurin-like_PHP"/>
</dbReference>
<evidence type="ECO:0000259" key="6">
    <source>
        <dbReference type="Pfam" id="PF00149"/>
    </source>
</evidence>
<dbReference type="GO" id="GO:0006506">
    <property type="term" value="P:GPI anchor biosynthetic process"/>
    <property type="evidence" value="ECO:0007669"/>
    <property type="project" value="InterPro"/>
</dbReference>
<dbReference type="PANTHER" id="PTHR13315:SF4">
    <property type="entry name" value="METALLOPHOSPHOESTERASE, ISOFORM E"/>
    <property type="match status" value="1"/>
</dbReference>
<evidence type="ECO:0000313" key="8">
    <source>
        <dbReference type="EMBL" id="WFD02546.1"/>
    </source>
</evidence>
<proteinExistence type="predicted"/>
<dbReference type="SUPFAM" id="SSF56300">
    <property type="entry name" value="Metallo-dependent phosphatases"/>
    <property type="match status" value="1"/>
</dbReference>
<dbReference type="Gene3D" id="3.60.21.10">
    <property type="match status" value="1"/>
</dbReference>
<dbReference type="GO" id="GO:0016787">
    <property type="term" value="F:hydrolase activity"/>
    <property type="evidence" value="ECO:0007669"/>
    <property type="project" value="InterPro"/>
</dbReference>
<dbReference type="PANTHER" id="PTHR13315">
    <property type="entry name" value="METALLO PHOSPHOESTERASE RELATED"/>
    <property type="match status" value="1"/>
</dbReference>
<sequence length="931" mass="104226">MREWVPVRDAPAGKRLRVVSWNMLAQSLVRRELFPGSDCLKNKDRLAGIEAELAAYDWDIGCFQEVDCIREHGSALQKRGYSYVYERGYDNKQHGLMIAWREREGERPSFEYARYKRVVYYDDARPLEIQARANPGHVFSEPADEDNEHYAPDSAVGSEDAAHSATCVSRLTRNIALIVALPSNEGGGVIVATTHLFWHPKFAYERVRQAAILVQEIEAFRNDPEHAEVAAWPVVLAGDLNDQPHSPTYTLLTGQGRRYESELRDALSSSRIVHTSVDEVRGMRTANYAHTMTETGDEDRVLGRFRPSARNELLTLGQIQSMFELHASNGVGHLQSVYGAAHPLLVTDESGTYFRVRRWLTQDRGKRAERYDDEDPQAPTDPRQLESAEPMWTMYSQLFHLTLDYILLFPYRGTASTFPRITALLRLHPESVLAPGVPRKGVCSSDHVMLGVELLCVLAPRPVQIARVLWCALILYIERLTFAWSVATCRLPASPGAFRVLVVSDPQVVGRATYADAPWLLQQAAHFFSDQYLRKAWRALRGRAIGALAAPAADLVVLLGDLTDRGRWYTSEAAWRTLQQRWHRLLDGTAIVRGVRTIERRRDGQVPALVVPGNHDIGLPDAKDGRPMAQNAAAAAWFREAYAPHVDDAYTLANTTRASWNARIPIAVHGSTPTHELVLVNALELVSMQPLDSPPFGTDGERLAAAKARAPQTAAMIDRLGEEARGAARRPLRVLFSHVPLARDAGEHSCDVPWHTRIHGVRRESHRARVPGGDILQGGDAEHTYQNLVQPDVSAWVLRAVQPAAVFSGDDHDHCETVHRAWRTQTAQHGAARGFAPDDVPELTVKSVSMLEGVRRPGYAWLQLEVRDGAPSLDYTPCLLPDQVRLWLVYVPCFFATLWYVVRRCSAARGALLPSHTEEIPMEPLSPWRRA</sequence>
<keyword evidence="4" id="KW-0472">Membrane</keyword>
<evidence type="ECO:0000256" key="4">
    <source>
        <dbReference type="ARBA" id="ARBA00023136"/>
    </source>
</evidence>
<dbReference type="Pfam" id="PF03372">
    <property type="entry name" value="Exo_endo_phos"/>
    <property type="match status" value="1"/>
</dbReference>
<evidence type="ECO:0000256" key="3">
    <source>
        <dbReference type="ARBA" id="ARBA00022989"/>
    </source>
</evidence>
<gene>
    <name evidence="8" type="ORF">MOBT1_001230</name>
</gene>